<sequence>MIKSGKRLGPRKIYSEDFKLRIVKLYESGKHSVCELEKIYDISNQSIYNWIYKYSKYNKKSVKVVEFKDSQMDKINKMQARISELEQALGQKQMNIDYLEKMIELAKQDYDIDIKKIQTPHTLVVPRPQRRTRL</sequence>
<dbReference type="InterPro" id="IPR002514">
    <property type="entry name" value="Transposase_8"/>
</dbReference>
<reference evidence="3" key="1">
    <citation type="journal article" date="2019" name="Int. J. Syst. Evol. Microbiol.">
        <title>The Global Catalogue of Microorganisms (GCM) 10K type strain sequencing project: providing services to taxonomists for standard genome sequencing and annotation.</title>
        <authorList>
            <consortium name="The Broad Institute Genomics Platform"/>
            <consortium name="The Broad Institute Genome Sequencing Center for Infectious Disease"/>
            <person name="Wu L."/>
            <person name="Ma J."/>
        </authorList>
    </citation>
    <scope>NUCLEOTIDE SEQUENCE [LARGE SCALE GENOMIC DNA]</scope>
    <source>
        <strain evidence="3">CCUG 56752</strain>
    </source>
</reference>
<keyword evidence="1" id="KW-0175">Coiled coil</keyword>
<evidence type="ECO:0000313" key="2">
    <source>
        <dbReference type="EMBL" id="MFD0933558.1"/>
    </source>
</evidence>
<keyword evidence="3" id="KW-1185">Reference proteome</keyword>
<dbReference type="Gene3D" id="1.10.10.10">
    <property type="entry name" value="Winged helix-like DNA-binding domain superfamily/Winged helix DNA-binding domain"/>
    <property type="match status" value="1"/>
</dbReference>
<dbReference type="Pfam" id="PF01527">
    <property type="entry name" value="HTH_Tnp_1"/>
    <property type="match status" value="1"/>
</dbReference>
<comment type="caution">
    <text evidence="2">The sequence shown here is derived from an EMBL/GenBank/DDBJ whole genome shotgun (WGS) entry which is preliminary data.</text>
</comment>
<evidence type="ECO:0000256" key="1">
    <source>
        <dbReference type="SAM" id="Coils"/>
    </source>
</evidence>
<proteinExistence type="predicted"/>
<name>A0ABW3GSK2_9FLAO</name>
<accession>A0ABW3GSK2</accession>
<gene>
    <name evidence="2" type="ORF">ACFQ0R_13215</name>
</gene>
<dbReference type="SUPFAM" id="SSF46689">
    <property type="entry name" value="Homeodomain-like"/>
    <property type="match status" value="1"/>
</dbReference>
<feature type="coiled-coil region" evidence="1">
    <location>
        <begin position="68"/>
        <end position="102"/>
    </location>
</feature>
<dbReference type="RefSeq" id="WP_379658850.1">
    <property type="nucleotide sequence ID" value="NZ_JBHTIV010000023.1"/>
</dbReference>
<evidence type="ECO:0000313" key="3">
    <source>
        <dbReference type="Proteomes" id="UP001597049"/>
    </source>
</evidence>
<dbReference type="Proteomes" id="UP001597049">
    <property type="component" value="Unassembled WGS sequence"/>
</dbReference>
<protein>
    <submittedName>
        <fullName evidence="2">Transposase</fullName>
    </submittedName>
</protein>
<dbReference type="InterPro" id="IPR009057">
    <property type="entry name" value="Homeodomain-like_sf"/>
</dbReference>
<dbReference type="EMBL" id="JBHTIV010000023">
    <property type="protein sequence ID" value="MFD0933558.1"/>
    <property type="molecule type" value="Genomic_DNA"/>
</dbReference>
<organism evidence="2 3">
    <name type="scientific">Psychroflexus salinarum</name>
    <dbReference type="NCBI Taxonomy" id="546024"/>
    <lineage>
        <taxon>Bacteria</taxon>
        <taxon>Pseudomonadati</taxon>
        <taxon>Bacteroidota</taxon>
        <taxon>Flavobacteriia</taxon>
        <taxon>Flavobacteriales</taxon>
        <taxon>Flavobacteriaceae</taxon>
        <taxon>Psychroflexus</taxon>
    </lineage>
</organism>
<dbReference type="InterPro" id="IPR036388">
    <property type="entry name" value="WH-like_DNA-bd_sf"/>
</dbReference>